<dbReference type="Gene3D" id="3.40.50.10540">
    <property type="entry name" value="Crotonobetainyl-coa:carnitine coa-transferase, domain 1"/>
    <property type="match status" value="1"/>
</dbReference>
<keyword evidence="1" id="KW-0808">Transferase</keyword>
<dbReference type="InterPro" id="IPR003673">
    <property type="entry name" value="CoA-Trfase_fam_III"/>
</dbReference>
<name>A0A1U9V123_CUPNE</name>
<organism evidence="1 2">
    <name type="scientific">Cupriavidus necator</name>
    <name type="common">Alcaligenes eutrophus</name>
    <name type="synonym">Ralstonia eutropha</name>
    <dbReference type="NCBI Taxonomy" id="106590"/>
    <lineage>
        <taxon>Bacteria</taxon>
        <taxon>Pseudomonadati</taxon>
        <taxon>Pseudomonadota</taxon>
        <taxon>Betaproteobacteria</taxon>
        <taxon>Burkholderiales</taxon>
        <taxon>Burkholderiaceae</taxon>
        <taxon>Cupriavidus</taxon>
    </lineage>
</organism>
<accession>A0A1U9V123</accession>
<evidence type="ECO:0000313" key="2">
    <source>
        <dbReference type="Proteomes" id="UP000189627"/>
    </source>
</evidence>
<dbReference type="OrthoDB" id="5294844at2"/>
<dbReference type="Pfam" id="PF02515">
    <property type="entry name" value="CoA_transf_3"/>
    <property type="match status" value="1"/>
</dbReference>
<proteinExistence type="predicted"/>
<dbReference type="RefSeq" id="WP_078200618.1">
    <property type="nucleotide sequence ID" value="NZ_CP017758.1"/>
</dbReference>
<reference evidence="2" key="1">
    <citation type="submission" date="2017-02" db="EMBL/GenBank/DDBJ databases">
        <title>Complete genome sequence of Cupriavidus necator strain NH9, a 3-chlorobenzoate degrader.</title>
        <authorList>
            <person name="Moriuchi R."/>
            <person name="Dohra H."/>
            <person name="Ogawa N."/>
        </authorList>
    </citation>
    <scope>NUCLEOTIDE SEQUENCE [LARGE SCALE GENOMIC DNA]</scope>
    <source>
        <strain evidence="2">NH9</strain>
    </source>
</reference>
<dbReference type="InterPro" id="IPR044855">
    <property type="entry name" value="CoA-Trfase_III_dom3_sf"/>
</dbReference>
<dbReference type="InterPro" id="IPR050509">
    <property type="entry name" value="CoA-transferase_III"/>
</dbReference>
<sequence>MGPLEGVRIVELAGIGPAPFCAMLLADLGATVIRVDRKEPSGLGLSRPLQFDLVLRNRKSIRVDLKDPAGLEMVRSLIDKADALIEGFRPGVTERLGLGPDHCLARNPKLVYGRLTGWGQDGPLAQAAGHDINYIAITGLLSAIGRAGQPPTVPLNVAGDYAAGSVYAALGIVSAILEARSSGKGQVVDAAIVDGVASLLTIHAGLRAAGLAGPERGTNLLDSGAPFYDAYACADGKYISIGPIEPKFYRQLLDLIGLDAPVLANPADRASWPAARRLFAAHFKTRTRAQWTELLEGSDACFGPVLDLEEAYGHPHLRARGTFVEVAGVMQPAPAPRFSRTGASVPQPPAAATPENAAAALAEWFPEEELAALAAAGLIQ</sequence>
<dbReference type="PANTHER" id="PTHR48228:SF5">
    <property type="entry name" value="ALPHA-METHYLACYL-COA RACEMASE"/>
    <property type="match status" value="1"/>
</dbReference>
<protein>
    <submittedName>
        <fullName evidence="1">CoA transferase</fullName>
    </submittedName>
</protein>
<dbReference type="InterPro" id="IPR023606">
    <property type="entry name" value="CoA-Trfase_III_dom_1_sf"/>
</dbReference>
<dbReference type="AlphaFoldDB" id="A0A1U9V123"/>
<dbReference type="SUPFAM" id="SSF89796">
    <property type="entry name" value="CoA-transferase family III (CaiB/BaiF)"/>
    <property type="match status" value="1"/>
</dbReference>
<evidence type="ECO:0000313" key="1">
    <source>
        <dbReference type="EMBL" id="AQV98347.1"/>
    </source>
</evidence>
<dbReference type="Proteomes" id="UP000189627">
    <property type="component" value="Chromosome 2"/>
</dbReference>
<dbReference type="Gene3D" id="3.30.1540.10">
    <property type="entry name" value="formyl-coa transferase, domain 3"/>
    <property type="match status" value="1"/>
</dbReference>
<dbReference type="KEGG" id="cuh:BJN34_31225"/>
<dbReference type="GO" id="GO:0016740">
    <property type="term" value="F:transferase activity"/>
    <property type="evidence" value="ECO:0007669"/>
    <property type="project" value="UniProtKB-KW"/>
</dbReference>
<dbReference type="PANTHER" id="PTHR48228">
    <property type="entry name" value="SUCCINYL-COA--D-CITRAMALATE COA-TRANSFERASE"/>
    <property type="match status" value="1"/>
</dbReference>
<dbReference type="EMBL" id="CP017758">
    <property type="protein sequence ID" value="AQV98347.1"/>
    <property type="molecule type" value="Genomic_DNA"/>
</dbReference>
<gene>
    <name evidence="1" type="ORF">BJN34_31225</name>
</gene>